<evidence type="ECO:0000313" key="3">
    <source>
        <dbReference type="Proteomes" id="UP001153050"/>
    </source>
</evidence>
<gene>
    <name evidence="2" type="ORF">MES5069_1490004</name>
</gene>
<dbReference type="EMBL" id="CAKXZT010000056">
    <property type="protein sequence ID" value="CAH2396785.1"/>
    <property type="molecule type" value="Genomic_DNA"/>
</dbReference>
<evidence type="ECO:0000256" key="1">
    <source>
        <dbReference type="SAM" id="MobiDB-lite"/>
    </source>
</evidence>
<name>A0ABN8JGK2_9HYPH</name>
<organism evidence="2 3">
    <name type="scientific">Mesorhizobium escarrei</name>
    <dbReference type="NCBI Taxonomy" id="666018"/>
    <lineage>
        <taxon>Bacteria</taxon>
        <taxon>Pseudomonadati</taxon>
        <taxon>Pseudomonadota</taxon>
        <taxon>Alphaproteobacteria</taxon>
        <taxon>Hyphomicrobiales</taxon>
        <taxon>Phyllobacteriaceae</taxon>
        <taxon>Mesorhizobium</taxon>
    </lineage>
</organism>
<accession>A0ABN8JGK2</accession>
<sequence>MRLLDQYLSSAYIRTISVYLRTMSGSSPANYTDLNGKDGANHVAKLPPDRY</sequence>
<proteinExistence type="predicted"/>
<comment type="caution">
    <text evidence="2">The sequence shown here is derived from an EMBL/GenBank/DDBJ whole genome shotgun (WGS) entry which is preliminary data.</text>
</comment>
<reference evidence="2 3" key="1">
    <citation type="submission" date="2022-03" db="EMBL/GenBank/DDBJ databases">
        <authorList>
            <person name="Brunel B."/>
        </authorList>
    </citation>
    <scope>NUCLEOTIDE SEQUENCE [LARGE SCALE GENOMIC DNA]</scope>
    <source>
        <strain evidence="2">STM5069sample</strain>
    </source>
</reference>
<feature type="region of interest" description="Disordered" evidence="1">
    <location>
        <begin position="30"/>
        <end position="51"/>
    </location>
</feature>
<dbReference type="Proteomes" id="UP001153050">
    <property type="component" value="Unassembled WGS sequence"/>
</dbReference>
<keyword evidence="3" id="KW-1185">Reference proteome</keyword>
<evidence type="ECO:0000313" key="2">
    <source>
        <dbReference type="EMBL" id="CAH2396785.1"/>
    </source>
</evidence>
<protein>
    <submittedName>
        <fullName evidence="2">Uncharacterized protein</fullName>
    </submittedName>
</protein>